<reference evidence="4" key="1">
    <citation type="submission" date="2010-08" db="EMBL/GenBank/DDBJ databases">
        <title>Genome sequence of Parvularcula bermudensis HTCC2503.</title>
        <authorList>
            <person name="Kang D.-M."/>
            <person name="Oh H.-M."/>
            <person name="Cho J.-C."/>
        </authorList>
    </citation>
    <scope>NUCLEOTIDE SEQUENCE [LARGE SCALE GENOMIC DNA]</scope>
    <source>
        <strain evidence="4">ATCC BAA-594 / HTCC2503 / KCTC 12087</strain>
    </source>
</reference>
<dbReference type="EMBL" id="CP002156">
    <property type="protein sequence ID" value="ADM10553.1"/>
    <property type="molecule type" value="Genomic_DNA"/>
</dbReference>
<dbReference type="eggNOG" id="COG5635">
    <property type="taxonomic scope" value="Bacteria"/>
</dbReference>
<reference evidence="3 4" key="2">
    <citation type="journal article" date="2011" name="J. Bacteriol.">
        <title>Complete genome sequence of strain HTCC2503T of Parvularcula bermudensis, the type species of the order "Parvularculales" in the class Alphaproteobacteria.</title>
        <authorList>
            <person name="Oh H.M."/>
            <person name="Kang I."/>
            <person name="Vergin K.L."/>
            <person name="Kang D."/>
            <person name="Rhee K.H."/>
            <person name="Giovannoni S.J."/>
            <person name="Cho J.C."/>
        </authorList>
    </citation>
    <scope>NUCLEOTIDE SEQUENCE [LARGE SCALE GENOMIC DNA]</scope>
    <source>
        <strain evidence="4">ATCC BAA-594 / HTCC2503 / KCTC 12087</strain>
    </source>
</reference>
<name>E0TFJ3_PARBH</name>
<proteinExistence type="predicted"/>
<evidence type="ECO:0000259" key="2">
    <source>
        <dbReference type="Pfam" id="PF22726"/>
    </source>
</evidence>
<dbReference type="InterPro" id="IPR027417">
    <property type="entry name" value="P-loop_NTPase"/>
</dbReference>
<feature type="compositionally biased region" description="Low complexity" evidence="1">
    <location>
        <begin position="1485"/>
        <end position="1496"/>
    </location>
</feature>
<accession>E0TFJ3</accession>
<dbReference type="Proteomes" id="UP000001302">
    <property type="component" value="Chromosome"/>
</dbReference>
<feature type="domain" description="NACHT C-terminal Alpha/Beta 2" evidence="2">
    <location>
        <begin position="1400"/>
        <end position="1475"/>
    </location>
</feature>
<evidence type="ECO:0000313" key="4">
    <source>
        <dbReference type="Proteomes" id="UP000001302"/>
    </source>
</evidence>
<protein>
    <recommendedName>
        <fullName evidence="2">NACHT C-terminal Alpha/Beta 2 domain-containing protein</fullName>
    </recommendedName>
</protein>
<keyword evidence="4" id="KW-1185">Reference proteome</keyword>
<feature type="region of interest" description="Disordered" evidence="1">
    <location>
        <begin position="1457"/>
        <end position="1496"/>
    </location>
</feature>
<dbReference type="KEGG" id="pbr:PB2503_12574"/>
<dbReference type="OrthoDB" id="5379188at2"/>
<dbReference type="Pfam" id="PF22726">
    <property type="entry name" value="NCAB2"/>
    <property type="match status" value="1"/>
</dbReference>
<dbReference type="HOGENOM" id="CLU_004599_0_0_5"/>
<organism evidence="3 4">
    <name type="scientific">Parvularcula bermudensis (strain ATCC BAA-594 / HTCC2503 / KCTC 12087)</name>
    <dbReference type="NCBI Taxonomy" id="314260"/>
    <lineage>
        <taxon>Bacteria</taxon>
        <taxon>Pseudomonadati</taxon>
        <taxon>Pseudomonadota</taxon>
        <taxon>Alphaproteobacteria</taxon>
        <taxon>Parvularculales</taxon>
        <taxon>Parvularculaceae</taxon>
        <taxon>Parvularcula</taxon>
    </lineage>
</organism>
<dbReference type="RefSeq" id="WP_013301527.1">
    <property type="nucleotide sequence ID" value="NC_014414.1"/>
</dbReference>
<sequence length="1496" mass="168764">MTVEGAIGSAGLGWTAGKLLDALSTPLKNVLSEIELNRAITSALERSEDRLKSELAAEDWKIVSETIQQHQPLVFTVALETLHRRTAGTGMQPLREALSARIARDTGLSESLAARLAGILDDELWSKPPLSQHRQALAIYLQEAKLDLLVGELVPDRRLSAVLDRVRLASRQDRAKRLDRVHQSGPIIPRRLERVREDGAETLLMPDVAALFAPQWVASIVDLAGAGKSTTLFLLADAIETASENTAVIVLPMAEVALKSDVFEAIAKRDAFMEHKVTYADLAALARAGDLVILFDGWNELPPADRKTVRDAISHFHQDYEHAPLCFATRPSWFPLPVPPKAQFDLDRLSYADREHFVREVAGESGVTALRYAQQRPALRRVLGTPFFLSIFARLPWSDSDRDIPQTAAALIGAFVDEEFARMLQRTGAPAERIEVLRELLEALANEMVETNRLDLSWSRVSEIIEPFRKRSGVAAFGADTQTILEEISLQSFVHVDEDSGARTLAFDHQMLRDWFASSRVAFEIEACSADGNTPCKAIGALGNQRSWEGALEIAVEQMSQDGPASPGLQRFLMEMCGVDVAFAGKLIGVLGNEAWQSISGAITSFVDEWAEETDPEALFDFMISTGRADFSERIWKDLEQNDDHRRRGGLTGRRPFNPAILGTGWRDRFRTLPEETRRSVIHDLCYMGGEVGLRSGLELALGEPKSDALGFVLDELHYRRRSELARELFEKFSDDHWSRWALDSRVSALAAEKARDIYEPALIRQIRADDPSHALRAKLTWCAMTGEPLTQEDIKAGLDLDEKDKENRHWFASRFREIAPDLLSDVMLRRYFDGNRIYRPEDYVRDLSERDEQRLLRLLGEQEEDVHNTAGLTRLLKAGSLRQLIRRAFDLRNQMQGLSRQEAAPLWREIVRIRDYLARADHDTLIRVLINTSARSGGEASILFDFVLWWKGDSYPEQGGLKPTGLQQLALGLQARRWCRAVLDDPNRSREWLADGARAVARIGRLQDLSLLKELLDTELNQHQAEQAEFLRLPPARRRRSTAQMYYDNLMRQAFYELRSPETCNILLDYFGDERFEISAAIALRPYAPFRTADIVDKGRVLGGPSNELLRRRRRAWIERPETQQCHPVAARLLDRVAEIDVQSEGGWSRIRQLATSAAWMDCGPRIREIWDVIERNPEPGKASELLEALSHTGHPLKAAWITRGLDAAEDRYFSQKWRPDNDFYILRPWLEMLSRCDDPMELVRRIEKYPESVKRWRVRDYVGGVIADDKDVEMDTVEALAAQGSDEEGTYARVNALFRIGSDRALETLLEDAMNGRHGRHLHFFGHGPNALSEYLAKKPERFVALVDDLLTRSDGDARLTRLSSIVDGLDSPVLFEIAMERAVKSGEDAWKRLVAKMLPDQCILREPIGQSGYELTQKPLAALRQRIFHLSRTSDGEFWREQLARIDAIIGEYGGSPDDPRHPDLASGVPHPATGENLWYGPASDHSPSAPAS</sequence>
<gene>
    <name evidence="3" type="ordered locus">PB2503_12574</name>
</gene>
<evidence type="ECO:0000313" key="3">
    <source>
        <dbReference type="EMBL" id="ADM10553.1"/>
    </source>
</evidence>
<dbReference type="InterPro" id="IPR054732">
    <property type="entry name" value="NCAB2"/>
</dbReference>
<dbReference type="Gene3D" id="3.40.50.300">
    <property type="entry name" value="P-loop containing nucleotide triphosphate hydrolases"/>
    <property type="match status" value="1"/>
</dbReference>
<evidence type="ECO:0000256" key="1">
    <source>
        <dbReference type="SAM" id="MobiDB-lite"/>
    </source>
</evidence>